<protein>
    <submittedName>
        <fullName evidence="2">Uncharacterized protein</fullName>
    </submittedName>
</protein>
<dbReference type="EMBL" id="JBBCAQ010000032">
    <property type="protein sequence ID" value="KAK7584162.1"/>
    <property type="molecule type" value="Genomic_DNA"/>
</dbReference>
<feature type="compositionally biased region" description="Polar residues" evidence="1">
    <location>
        <begin position="83"/>
        <end position="98"/>
    </location>
</feature>
<evidence type="ECO:0000256" key="1">
    <source>
        <dbReference type="SAM" id="MobiDB-lite"/>
    </source>
</evidence>
<gene>
    <name evidence="2" type="ORF">V9T40_005125</name>
</gene>
<sequence length="98" mass="10518">MLKFQLTKSPRESMRSNGAIHQRKFVSGYHHLPPIKGGGGVGLRVTRTSGGYPYNLRNGSPPGNMTKATVTANNGNFMPMKSSVANATKTNSSGPRTR</sequence>
<dbReference type="Proteomes" id="UP001367676">
    <property type="component" value="Unassembled WGS sequence"/>
</dbReference>
<reference evidence="2 3" key="1">
    <citation type="submission" date="2024-03" db="EMBL/GenBank/DDBJ databases">
        <title>Adaptation during the transition from Ophiocordyceps entomopathogen to insect associate is accompanied by gene loss and intensified selection.</title>
        <authorList>
            <person name="Ward C.M."/>
            <person name="Onetto C.A."/>
            <person name="Borneman A.R."/>
        </authorList>
    </citation>
    <scope>NUCLEOTIDE SEQUENCE [LARGE SCALE GENOMIC DNA]</scope>
    <source>
        <strain evidence="2">AWRI1</strain>
        <tissue evidence="2">Single Adult Female</tissue>
    </source>
</reference>
<organism evidence="2 3">
    <name type="scientific">Parthenolecanium corni</name>
    <dbReference type="NCBI Taxonomy" id="536013"/>
    <lineage>
        <taxon>Eukaryota</taxon>
        <taxon>Metazoa</taxon>
        <taxon>Ecdysozoa</taxon>
        <taxon>Arthropoda</taxon>
        <taxon>Hexapoda</taxon>
        <taxon>Insecta</taxon>
        <taxon>Pterygota</taxon>
        <taxon>Neoptera</taxon>
        <taxon>Paraneoptera</taxon>
        <taxon>Hemiptera</taxon>
        <taxon>Sternorrhyncha</taxon>
        <taxon>Coccoidea</taxon>
        <taxon>Coccidae</taxon>
        <taxon>Parthenolecanium</taxon>
    </lineage>
</organism>
<proteinExistence type="predicted"/>
<accession>A0AAN9Y2S4</accession>
<feature type="region of interest" description="Disordered" evidence="1">
    <location>
        <begin position="76"/>
        <end position="98"/>
    </location>
</feature>
<comment type="caution">
    <text evidence="2">The sequence shown here is derived from an EMBL/GenBank/DDBJ whole genome shotgun (WGS) entry which is preliminary data.</text>
</comment>
<dbReference type="AlphaFoldDB" id="A0AAN9Y2S4"/>
<keyword evidence="3" id="KW-1185">Reference proteome</keyword>
<evidence type="ECO:0000313" key="3">
    <source>
        <dbReference type="Proteomes" id="UP001367676"/>
    </source>
</evidence>
<name>A0AAN9Y2S4_9HEMI</name>
<evidence type="ECO:0000313" key="2">
    <source>
        <dbReference type="EMBL" id="KAK7584162.1"/>
    </source>
</evidence>